<comment type="caution">
    <text evidence="1">The sequence shown here is derived from an EMBL/GenBank/DDBJ whole genome shotgun (WGS) entry which is preliminary data.</text>
</comment>
<protein>
    <submittedName>
        <fullName evidence="1">Cytochrome P450</fullName>
    </submittedName>
</protein>
<evidence type="ECO:0000313" key="2">
    <source>
        <dbReference type="Proteomes" id="UP000325081"/>
    </source>
</evidence>
<gene>
    <name evidence="1" type="ORF">STAS_32897</name>
</gene>
<proteinExistence type="predicted"/>
<organism evidence="1 2">
    <name type="scientific">Striga asiatica</name>
    <name type="common">Asiatic witchweed</name>
    <name type="synonym">Buchnera asiatica</name>
    <dbReference type="NCBI Taxonomy" id="4170"/>
    <lineage>
        <taxon>Eukaryota</taxon>
        <taxon>Viridiplantae</taxon>
        <taxon>Streptophyta</taxon>
        <taxon>Embryophyta</taxon>
        <taxon>Tracheophyta</taxon>
        <taxon>Spermatophyta</taxon>
        <taxon>Magnoliopsida</taxon>
        <taxon>eudicotyledons</taxon>
        <taxon>Gunneridae</taxon>
        <taxon>Pentapetalae</taxon>
        <taxon>asterids</taxon>
        <taxon>lamiids</taxon>
        <taxon>Lamiales</taxon>
        <taxon>Orobanchaceae</taxon>
        <taxon>Buchnereae</taxon>
        <taxon>Striga</taxon>
    </lineage>
</organism>
<name>A0A5A7RCA0_STRAF</name>
<evidence type="ECO:0000313" key="1">
    <source>
        <dbReference type="EMBL" id="GER55249.1"/>
    </source>
</evidence>
<keyword evidence="2" id="KW-1185">Reference proteome</keyword>
<sequence>MCFSLNKIKSFVNKLHQSCKELELELEPSTTLLNEEKMTFLHITHDLIPLFHYYDQTKENKIAFLMVSLSFCFSMRLSLCLNLKLYTAVCESEGESRNPSHLPFMEKSDCLYRMNSITD</sequence>
<accession>A0A5A7RCA0</accession>
<dbReference type="AlphaFoldDB" id="A0A5A7RCA0"/>
<dbReference type="Proteomes" id="UP000325081">
    <property type="component" value="Unassembled WGS sequence"/>
</dbReference>
<dbReference type="EMBL" id="BKCP01011626">
    <property type="protein sequence ID" value="GER55249.1"/>
    <property type="molecule type" value="Genomic_DNA"/>
</dbReference>
<reference evidence="2" key="1">
    <citation type="journal article" date="2019" name="Curr. Biol.">
        <title>Genome Sequence of Striga asiatica Provides Insight into the Evolution of Plant Parasitism.</title>
        <authorList>
            <person name="Yoshida S."/>
            <person name="Kim S."/>
            <person name="Wafula E.K."/>
            <person name="Tanskanen J."/>
            <person name="Kim Y.M."/>
            <person name="Honaas L."/>
            <person name="Yang Z."/>
            <person name="Spallek T."/>
            <person name="Conn C.E."/>
            <person name="Ichihashi Y."/>
            <person name="Cheong K."/>
            <person name="Cui S."/>
            <person name="Der J.P."/>
            <person name="Gundlach H."/>
            <person name="Jiao Y."/>
            <person name="Hori C."/>
            <person name="Ishida J.K."/>
            <person name="Kasahara H."/>
            <person name="Kiba T."/>
            <person name="Kim M.S."/>
            <person name="Koo N."/>
            <person name="Laohavisit A."/>
            <person name="Lee Y.H."/>
            <person name="Lumba S."/>
            <person name="McCourt P."/>
            <person name="Mortimer J.C."/>
            <person name="Mutuku J.M."/>
            <person name="Nomura T."/>
            <person name="Sasaki-Sekimoto Y."/>
            <person name="Seto Y."/>
            <person name="Wang Y."/>
            <person name="Wakatake T."/>
            <person name="Sakakibara H."/>
            <person name="Demura T."/>
            <person name="Yamaguchi S."/>
            <person name="Yoneyama K."/>
            <person name="Manabe R.I."/>
            <person name="Nelson D.C."/>
            <person name="Schulman A.H."/>
            <person name="Timko M.P."/>
            <person name="dePamphilis C.W."/>
            <person name="Choi D."/>
            <person name="Shirasu K."/>
        </authorList>
    </citation>
    <scope>NUCLEOTIDE SEQUENCE [LARGE SCALE GENOMIC DNA]</scope>
    <source>
        <strain evidence="2">cv. UVA1</strain>
    </source>
</reference>